<sequence>MIMLVQRIDVIGLSKKSSVTAFPQQTLIFAQPLQMSSHSSQLFCLTTHDLLMIQASSLLLRVQTSPLLFKTIQFSQASKELFMGLGFLHLQFFLLATKPLSCEALANN</sequence>
<accession>K2RGM2</accession>
<evidence type="ECO:0000313" key="2">
    <source>
        <dbReference type="Proteomes" id="UP000007129"/>
    </source>
</evidence>
<reference evidence="1 2" key="1">
    <citation type="journal article" date="2012" name="BMC Genomics">
        <title>Tools to kill: Genome of one of the most destructive plant pathogenic fungi Macrophomina phaseolina.</title>
        <authorList>
            <person name="Islam M.S."/>
            <person name="Haque M.S."/>
            <person name="Islam M.M."/>
            <person name="Emdad E.M."/>
            <person name="Halim A."/>
            <person name="Hossen Q.M.M."/>
            <person name="Hossain M.Z."/>
            <person name="Ahmed B."/>
            <person name="Rahim S."/>
            <person name="Rahman M.S."/>
            <person name="Alam M.M."/>
            <person name="Hou S."/>
            <person name="Wan X."/>
            <person name="Saito J.A."/>
            <person name="Alam M."/>
        </authorList>
    </citation>
    <scope>NUCLEOTIDE SEQUENCE [LARGE SCALE GENOMIC DNA]</scope>
    <source>
        <strain evidence="1 2">MS6</strain>
    </source>
</reference>
<evidence type="ECO:0000313" key="1">
    <source>
        <dbReference type="EMBL" id="EKG09249.1"/>
    </source>
</evidence>
<dbReference type="Proteomes" id="UP000007129">
    <property type="component" value="Unassembled WGS sequence"/>
</dbReference>
<dbReference type="InParanoid" id="K2RGM2"/>
<protein>
    <submittedName>
        <fullName evidence="1">Uncharacterized protein</fullName>
    </submittedName>
</protein>
<name>K2RGM2_MACPH</name>
<dbReference type="VEuPathDB" id="FungiDB:MPH_13745"/>
<dbReference type="EMBL" id="AHHD01000740">
    <property type="protein sequence ID" value="EKG09249.1"/>
    <property type="molecule type" value="Genomic_DNA"/>
</dbReference>
<gene>
    <name evidence="1" type="ORF">MPH_13745</name>
</gene>
<comment type="caution">
    <text evidence="1">The sequence shown here is derived from an EMBL/GenBank/DDBJ whole genome shotgun (WGS) entry which is preliminary data.</text>
</comment>
<organism evidence="1 2">
    <name type="scientific">Macrophomina phaseolina (strain MS6)</name>
    <name type="common">Charcoal rot fungus</name>
    <dbReference type="NCBI Taxonomy" id="1126212"/>
    <lineage>
        <taxon>Eukaryota</taxon>
        <taxon>Fungi</taxon>
        <taxon>Dikarya</taxon>
        <taxon>Ascomycota</taxon>
        <taxon>Pezizomycotina</taxon>
        <taxon>Dothideomycetes</taxon>
        <taxon>Dothideomycetes incertae sedis</taxon>
        <taxon>Botryosphaeriales</taxon>
        <taxon>Botryosphaeriaceae</taxon>
        <taxon>Macrophomina</taxon>
    </lineage>
</organism>
<proteinExistence type="predicted"/>
<dbReference type="AlphaFoldDB" id="K2RGM2"/>
<dbReference type="HOGENOM" id="CLU_2197466_0_0_1"/>